<dbReference type="PANTHER" id="PTHR46312">
    <property type="entry name" value="NACHT DOMAIN-CONTAINING PROTEIN"/>
    <property type="match status" value="1"/>
</dbReference>
<evidence type="ECO:0000313" key="3">
    <source>
        <dbReference type="Proteomes" id="UP000828390"/>
    </source>
</evidence>
<proteinExistence type="predicted"/>
<accession>A0A9D4GPQ6</accession>
<dbReference type="InterPro" id="IPR027417">
    <property type="entry name" value="P-loop_NTPase"/>
</dbReference>
<feature type="domain" description="NACHT" evidence="1">
    <location>
        <begin position="171"/>
        <end position="277"/>
    </location>
</feature>
<evidence type="ECO:0000313" key="2">
    <source>
        <dbReference type="EMBL" id="KAH3819493.1"/>
    </source>
</evidence>
<organism evidence="2 3">
    <name type="scientific">Dreissena polymorpha</name>
    <name type="common">Zebra mussel</name>
    <name type="synonym">Mytilus polymorpha</name>
    <dbReference type="NCBI Taxonomy" id="45954"/>
    <lineage>
        <taxon>Eukaryota</taxon>
        <taxon>Metazoa</taxon>
        <taxon>Spiralia</taxon>
        <taxon>Lophotrochozoa</taxon>
        <taxon>Mollusca</taxon>
        <taxon>Bivalvia</taxon>
        <taxon>Autobranchia</taxon>
        <taxon>Heteroconchia</taxon>
        <taxon>Euheterodonta</taxon>
        <taxon>Imparidentia</taxon>
        <taxon>Neoheterodontei</taxon>
        <taxon>Myida</taxon>
        <taxon>Dreissenoidea</taxon>
        <taxon>Dreissenidae</taxon>
        <taxon>Dreissena</taxon>
    </lineage>
</organism>
<dbReference type="AlphaFoldDB" id="A0A9D4GPQ6"/>
<dbReference type="OrthoDB" id="120976at2759"/>
<reference evidence="2" key="1">
    <citation type="journal article" date="2019" name="bioRxiv">
        <title>The Genome of the Zebra Mussel, Dreissena polymorpha: A Resource for Invasive Species Research.</title>
        <authorList>
            <person name="McCartney M.A."/>
            <person name="Auch B."/>
            <person name="Kono T."/>
            <person name="Mallez S."/>
            <person name="Zhang Y."/>
            <person name="Obille A."/>
            <person name="Becker A."/>
            <person name="Abrahante J.E."/>
            <person name="Garbe J."/>
            <person name="Badalamenti J.P."/>
            <person name="Herman A."/>
            <person name="Mangelson H."/>
            <person name="Liachko I."/>
            <person name="Sullivan S."/>
            <person name="Sone E.D."/>
            <person name="Koren S."/>
            <person name="Silverstein K.A.T."/>
            <person name="Beckman K.B."/>
            <person name="Gohl D.M."/>
        </authorList>
    </citation>
    <scope>NUCLEOTIDE SEQUENCE</scope>
    <source>
        <strain evidence="2">Duluth1</strain>
        <tissue evidence="2">Whole animal</tissue>
    </source>
</reference>
<dbReference type="PROSITE" id="PS50837">
    <property type="entry name" value="NACHT"/>
    <property type="match status" value="1"/>
</dbReference>
<dbReference type="Gene3D" id="3.40.50.300">
    <property type="entry name" value="P-loop containing nucleotide triphosphate hydrolases"/>
    <property type="match status" value="1"/>
</dbReference>
<sequence>MKLRQLENDSLTINHIEMERLLKEAQETLTISKKVAAESKRQIAEQLSKAVTVIQSKMGNCQHAIDALTQRSIEKMSAAEKSALTRIGQVRLNCEIQHSDQNVKEFFQRLTQHYEQVLTNVLISPFVQSIDRHMRVLYSKPAVNKISRHNAAKINVNCYNAMFYKYNTLNGRIYIQGEAGVGKSTFTAKLTLDWLCQKSSSQHLTSTFDDAQTLDAFDFVFYVTLRDSVDHRDVVQMINEQLINMIYTDEYRGAIYKLLQYIMQKYRCLVVLDGLDDWSDPKGQIAVPLMASSNILCTLLITTRPWKMTDQRIKDSHIDILLEIEGVENPDLLSQKLIGCLFNNETELKYNEFNSYIIKHQLFDLLNSPTMLTLIVCLWADGVCLKGSRCEIYSHILDCLLKRAMSRRALVKKPPFYCFRNTCFRNTIYCLANVAVIEALSSVAFDLFFAYRTEISKSFGNRELMKYLSEDQKTCALTTGILSERKHNSFTRINSTFSFVHKPLQEFLAAYYIANKPYVIDDEITNSIFKFSYLNLDISQTYIFLCGLNIKAAEKLSNVINTTCSTHSHLGRTTQNMILAGYKEAISNNNNNYIDFRPSWSFFLF</sequence>
<keyword evidence="3" id="KW-1185">Reference proteome</keyword>
<protein>
    <recommendedName>
        <fullName evidence="1">NACHT domain-containing protein</fullName>
    </recommendedName>
</protein>
<reference evidence="2" key="2">
    <citation type="submission" date="2020-11" db="EMBL/GenBank/DDBJ databases">
        <authorList>
            <person name="McCartney M.A."/>
            <person name="Auch B."/>
            <person name="Kono T."/>
            <person name="Mallez S."/>
            <person name="Becker A."/>
            <person name="Gohl D.M."/>
            <person name="Silverstein K.A.T."/>
            <person name="Koren S."/>
            <person name="Bechman K.B."/>
            <person name="Herman A."/>
            <person name="Abrahante J.E."/>
            <person name="Garbe J."/>
        </authorList>
    </citation>
    <scope>NUCLEOTIDE SEQUENCE</scope>
    <source>
        <strain evidence="2">Duluth1</strain>
        <tissue evidence="2">Whole animal</tissue>
    </source>
</reference>
<gene>
    <name evidence="2" type="ORF">DPMN_121230</name>
</gene>
<dbReference type="PANTHER" id="PTHR46312:SF2">
    <property type="entry name" value="NUCLEOTIDE-BINDING OLIGOMERIZATION DOMAIN-CONTAINING PROTEIN 2-LIKE"/>
    <property type="match status" value="1"/>
</dbReference>
<dbReference type="EMBL" id="JAIWYP010000005">
    <property type="protein sequence ID" value="KAH3819493.1"/>
    <property type="molecule type" value="Genomic_DNA"/>
</dbReference>
<dbReference type="Pfam" id="PF05729">
    <property type="entry name" value="NACHT"/>
    <property type="match status" value="1"/>
</dbReference>
<dbReference type="SUPFAM" id="SSF52540">
    <property type="entry name" value="P-loop containing nucleoside triphosphate hydrolases"/>
    <property type="match status" value="1"/>
</dbReference>
<name>A0A9D4GPQ6_DREPO</name>
<comment type="caution">
    <text evidence="2">The sequence shown here is derived from an EMBL/GenBank/DDBJ whole genome shotgun (WGS) entry which is preliminary data.</text>
</comment>
<dbReference type="InterPro" id="IPR007111">
    <property type="entry name" value="NACHT_NTPase"/>
</dbReference>
<dbReference type="Proteomes" id="UP000828390">
    <property type="component" value="Unassembled WGS sequence"/>
</dbReference>
<evidence type="ECO:0000259" key="1">
    <source>
        <dbReference type="PROSITE" id="PS50837"/>
    </source>
</evidence>